<dbReference type="CDD" id="cd00293">
    <property type="entry name" value="USP-like"/>
    <property type="match status" value="1"/>
</dbReference>
<proteinExistence type="predicted"/>
<evidence type="ECO:0000313" key="2">
    <source>
        <dbReference type="EMBL" id="RKN81731.1"/>
    </source>
</evidence>
<evidence type="ECO:0000313" key="3">
    <source>
        <dbReference type="Proteomes" id="UP000276603"/>
    </source>
</evidence>
<dbReference type="SUPFAM" id="SSF52402">
    <property type="entry name" value="Adenine nucleotide alpha hydrolases-like"/>
    <property type="match status" value="2"/>
</dbReference>
<dbReference type="OrthoDB" id="9788959at2"/>
<dbReference type="Proteomes" id="UP000276603">
    <property type="component" value="Unassembled WGS sequence"/>
</dbReference>
<gene>
    <name evidence="2" type="ORF">D7Z94_12605</name>
</gene>
<organism evidence="2 3">
    <name type="scientific">Ulvibacterium marinum</name>
    <dbReference type="NCBI Taxonomy" id="2419782"/>
    <lineage>
        <taxon>Bacteria</taxon>
        <taxon>Pseudomonadati</taxon>
        <taxon>Bacteroidota</taxon>
        <taxon>Flavobacteriia</taxon>
        <taxon>Flavobacteriales</taxon>
        <taxon>Flavobacteriaceae</taxon>
        <taxon>Ulvibacterium</taxon>
    </lineage>
</organism>
<dbReference type="InterPro" id="IPR014729">
    <property type="entry name" value="Rossmann-like_a/b/a_fold"/>
</dbReference>
<keyword evidence="3" id="KW-1185">Reference proteome</keyword>
<dbReference type="EMBL" id="RBCJ01000002">
    <property type="protein sequence ID" value="RKN81731.1"/>
    <property type="molecule type" value="Genomic_DNA"/>
</dbReference>
<reference evidence="2 3" key="1">
    <citation type="submission" date="2018-10" db="EMBL/GenBank/DDBJ databases">
        <title>Ulvibacterium marinum gen. nov., sp. nov., a novel marine bacterium of the family Flavobacteriaceae, isolated from a culture of the green alga Ulva prolifera.</title>
        <authorList>
            <person name="Zhang Z."/>
        </authorList>
    </citation>
    <scope>NUCLEOTIDE SEQUENCE [LARGE SCALE GENOMIC DNA]</scope>
    <source>
        <strain evidence="2 3">CCMM003</strain>
    </source>
</reference>
<comment type="caution">
    <text evidence="2">The sequence shown here is derived from an EMBL/GenBank/DDBJ whole genome shotgun (WGS) entry which is preliminary data.</text>
</comment>
<sequence length="282" mass="32132">MDKRILLPTDFSKNALNAIRYALGLYGNQRCDICFLNAYQVHGYSIDSMMVPEPGEKFYEAARKKSEEGFEKLMEILKLHGKNENHTYHTISTYNSLLYAIKNTIAKKDIDIVIMGTKGATGSDTILFGTNTVDVMEKITECPVMAIPEHTTFVLPKEIVFPTDYVTGFKRRELNHLKEISKLYGSFIRVLHIKEDAELSRIQESNKILLEAILEDVNHSFHVLNDIKVHKGIAAFIESRGSDMIAFVNRKHRFFGSMLSKPLVKQLGYHSRIPVLALNDYS</sequence>
<feature type="domain" description="UspA" evidence="1">
    <location>
        <begin position="3"/>
        <end position="148"/>
    </location>
</feature>
<accession>A0A3B0C9Q2</accession>
<dbReference type="Gene3D" id="3.40.50.620">
    <property type="entry name" value="HUPs"/>
    <property type="match status" value="2"/>
</dbReference>
<protein>
    <submittedName>
        <fullName evidence="2">Universal stress protein</fullName>
    </submittedName>
</protein>
<dbReference type="AlphaFoldDB" id="A0A3B0C9Q2"/>
<dbReference type="RefSeq" id="WP_120711884.1">
    <property type="nucleotide sequence ID" value="NZ_RBCJ01000002.1"/>
</dbReference>
<dbReference type="Pfam" id="PF00582">
    <property type="entry name" value="Usp"/>
    <property type="match status" value="1"/>
</dbReference>
<dbReference type="InterPro" id="IPR006016">
    <property type="entry name" value="UspA"/>
</dbReference>
<evidence type="ECO:0000259" key="1">
    <source>
        <dbReference type="Pfam" id="PF00582"/>
    </source>
</evidence>
<name>A0A3B0C9Q2_9FLAO</name>